<dbReference type="Pfam" id="PF09361">
    <property type="entry name" value="Phasin_2"/>
    <property type="match status" value="1"/>
</dbReference>
<organism evidence="2 3">
    <name type="scientific">Methylocapsa palsarum</name>
    <dbReference type="NCBI Taxonomy" id="1612308"/>
    <lineage>
        <taxon>Bacteria</taxon>
        <taxon>Pseudomonadati</taxon>
        <taxon>Pseudomonadota</taxon>
        <taxon>Alphaproteobacteria</taxon>
        <taxon>Hyphomicrobiales</taxon>
        <taxon>Beijerinckiaceae</taxon>
        <taxon>Methylocapsa</taxon>
    </lineage>
</organism>
<accession>A0A1I3XQH7</accession>
<evidence type="ECO:0000259" key="1">
    <source>
        <dbReference type="Pfam" id="PF09361"/>
    </source>
</evidence>
<dbReference type="AlphaFoldDB" id="A0A1I3XQH7"/>
<dbReference type="InterPro" id="IPR018968">
    <property type="entry name" value="Phasin"/>
</dbReference>
<name>A0A1I3XQH7_9HYPH</name>
<reference evidence="2 3" key="1">
    <citation type="submission" date="2016-10" db="EMBL/GenBank/DDBJ databases">
        <authorList>
            <person name="de Groot N.N."/>
        </authorList>
    </citation>
    <scope>NUCLEOTIDE SEQUENCE [LARGE SCALE GENOMIC DNA]</scope>
    <source>
        <strain evidence="2 3">NE2</strain>
    </source>
</reference>
<protein>
    <submittedName>
        <fullName evidence="2">Phasin protein</fullName>
    </submittedName>
</protein>
<evidence type="ECO:0000313" key="2">
    <source>
        <dbReference type="EMBL" id="SFK21778.1"/>
    </source>
</evidence>
<dbReference type="OrthoDB" id="7678100at2"/>
<dbReference type="RefSeq" id="WP_091679693.1">
    <property type="nucleotide sequence ID" value="NZ_FOSN01000004.1"/>
</dbReference>
<dbReference type="EMBL" id="FOSN01000004">
    <property type="protein sequence ID" value="SFK21778.1"/>
    <property type="molecule type" value="Genomic_DNA"/>
</dbReference>
<dbReference type="Proteomes" id="UP000198755">
    <property type="component" value="Unassembled WGS sequence"/>
</dbReference>
<evidence type="ECO:0000313" key="3">
    <source>
        <dbReference type="Proteomes" id="UP000198755"/>
    </source>
</evidence>
<feature type="domain" description="Phasin" evidence="1">
    <location>
        <begin position="7"/>
        <end position="96"/>
    </location>
</feature>
<gene>
    <name evidence="2" type="ORF">SAMN05444581_1046</name>
</gene>
<keyword evidence="3" id="KW-1185">Reference proteome</keyword>
<proteinExistence type="predicted"/>
<sequence length="108" mass="12242">MEQIEHHLNNTEIATDSAAKFIQNFRTIATEAIDYSRNSFADRAAFLEKLSNAKSIDTAFQIQSEYAKQFYAAFTAQAKKLNSLYSDLGKEAFKPIVELTAKVQNDRK</sequence>
<dbReference type="STRING" id="1612308.SAMN05444581_1046"/>